<dbReference type="Pfam" id="PF03663">
    <property type="entry name" value="Glyco_hydro_76"/>
    <property type="match status" value="1"/>
</dbReference>
<dbReference type="PANTHER" id="PTHR47791">
    <property type="entry name" value="MEIOTICALLY UP-REGULATED GENE 191 PROTEIN"/>
    <property type="match status" value="1"/>
</dbReference>
<keyword evidence="3" id="KW-1185">Reference proteome</keyword>
<dbReference type="EMBL" id="SIHJ01000001">
    <property type="protein sequence ID" value="TWT36075.1"/>
    <property type="molecule type" value="Genomic_DNA"/>
</dbReference>
<evidence type="ECO:0000313" key="2">
    <source>
        <dbReference type="EMBL" id="TWT36075.1"/>
    </source>
</evidence>
<dbReference type="Gene3D" id="1.10.1330.10">
    <property type="entry name" value="Dockerin domain"/>
    <property type="match status" value="1"/>
</dbReference>
<keyword evidence="1" id="KW-0732">Signal</keyword>
<dbReference type="GO" id="GO:0000272">
    <property type="term" value="P:polysaccharide catabolic process"/>
    <property type="evidence" value="ECO:0007669"/>
    <property type="project" value="InterPro"/>
</dbReference>
<dbReference type="PROSITE" id="PS00018">
    <property type="entry name" value="EF_HAND_1"/>
    <property type="match status" value="1"/>
</dbReference>
<gene>
    <name evidence="2" type="ORF">KOR34_09740</name>
</gene>
<sequence length="542" mass="57885" precursor="true">MIAASPPLIIRRLAALCVLLAASPSVGEAVALSVLQGWGEAVATEIDSSLRVPGTNLYAETASLGGGQSGGINGRSFVWPASTQFRVLNSLLQSEPNASTTVLRQFSNELRRSYWDDGYRSGAGAGDRFYDDNAHIAVALVEAYNLTDDPVYLARAIDTYKFVLEGEDTAAGGGIYFKQFDFSSKDAISTLQGARSAAMLFRATGEAAYLADATRLLEWANSHIQLSNGLFNQGYLIAEGTPSGVEIVNSAGVGISANLELYAATSEAGYLSEAQRIATASLGRYFDSATGRINDEGYWAYELVDALNDLYLTDKDPRWRTAVHGALAWLNANKQDPNTHYDLFWGRNGPIVDTLSEWNLNEQASVARAYLDTALTMLTGDANLDGLLTAADVRTFVSVWQSDTSGHDTLGRLRRGDFNLDGLTDVQDSYAFQEAMDEAGVEITPAQLAAIGLLLPGDYNDDGLVDAADYSVWRDSLGGPAGSLPNDLDGGVIGQNQYSTWRENYGAAGASSAAATRTPEPTAVACLLTAAGLTTRRRPRAA</sequence>
<feature type="signal peptide" evidence="1">
    <location>
        <begin position="1"/>
        <end position="28"/>
    </location>
</feature>
<dbReference type="InterPro" id="IPR036439">
    <property type="entry name" value="Dockerin_dom_sf"/>
</dbReference>
<dbReference type="Proteomes" id="UP000316714">
    <property type="component" value="Unassembled WGS sequence"/>
</dbReference>
<dbReference type="InterPro" id="IPR005198">
    <property type="entry name" value="Glyco_hydro_76"/>
</dbReference>
<organism evidence="2 3">
    <name type="scientific">Posidoniimonas corsicana</name>
    <dbReference type="NCBI Taxonomy" id="1938618"/>
    <lineage>
        <taxon>Bacteria</taxon>
        <taxon>Pseudomonadati</taxon>
        <taxon>Planctomycetota</taxon>
        <taxon>Planctomycetia</taxon>
        <taxon>Pirellulales</taxon>
        <taxon>Lacipirellulaceae</taxon>
        <taxon>Posidoniimonas</taxon>
    </lineage>
</organism>
<dbReference type="Gene3D" id="1.50.10.20">
    <property type="match status" value="1"/>
</dbReference>
<accession>A0A5C5VEG8</accession>
<protein>
    <submittedName>
        <fullName evidence="2">Glycosyl hydrolase family 76</fullName>
    </submittedName>
</protein>
<dbReference type="AlphaFoldDB" id="A0A5C5VEG8"/>
<feature type="chain" id="PRO_5022958023" evidence="1">
    <location>
        <begin position="29"/>
        <end position="542"/>
    </location>
</feature>
<comment type="caution">
    <text evidence="2">The sequence shown here is derived from an EMBL/GenBank/DDBJ whole genome shotgun (WGS) entry which is preliminary data.</text>
</comment>
<proteinExistence type="predicted"/>
<evidence type="ECO:0000256" key="1">
    <source>
        <dbReference type="SAM" id="SignalP"/>
    </source>
</evidence>
<dbReference type="PANTHER" id="PTHR47791:SF4">
    <property type="entry name" value="(PUTATIVE SECRETED PROTEIN)-RELATED"/>
    <property type="match status" value="1"/>
</dbReference>
<dbReference type="InterPro" id="IPR008928">
    <property type="entry name" value="6-hairpin_glycosidase_sf"/>
</dbReference>
<dbReference type="InterPro" id="IPR053169">
    <property type="entry name" value="MUG_Protein"/>
</dbReference>
<dbReference type="SUPFAM" id="SSF48208">
    <property type="entry name" value="Six-hairpin glycosidases"/>
    <property type="match status" value="1"/>
</dbReference>
<reference evidence="2 3" key="1">
    <citation type="submission" date="2019-02" db="EMBL/GenBank/DDBJ databases">
        <title>Deep-cultivation of Planctomycetes and their phenomic and genomic characterization uncovers novel biology.</title>
        <authorList>
            <person name="Wiegand S."/>
            <person name="Jogler M."/>
            <person name="Boedeker C."/>
            <person name="Pinto D."/>
            <person name="Vollmers J."/>
            <person name="Rivas-Marin E."/>
            <person name="Kohn T."/>
            <person name="Peeters S.H."/>
            <person name="Heuer A."/>
            <person name="Rast P."/>
            <person name="Oberbeckmann S."/>
            <person name="Bunk B."/>
            <person name="Jeske O."/>
            <person name="Meyerdierks A."/>
            <person name="Storesund J.E."/>
            <person name="Kallscheuer N."/>
            <person name="Luecker S."/>
            <person name="Lage O.M."/>
            <person name="Pohl T."/>
            <person name="Merkel B.J."/>
            <person name="Hornburger P."/>
            <person name="Mueller R.-W."/>
            <person name="Bruemmer F."/>
            <person name="Labrenz M."/>
            <person name="Spormann A.M."/>
            <person name="Op Den Camp H."/>
            <person name="Overmann J."/>
            <person name="Amann R."/>
            <person name="Jetten M.S.M."/>
            <person name="Mascher T."/>
            <person name="Medema M.H."/>
            <person name="Devos D.P."/>
            <person name="Kaster A.-K."/>
            <person name="Ovreas L."/>
            <person name="Rohde M."/>
            <person name="Galperin M.Y."/>
            <person name="Jogler C."/>
        </authorList>
    </citation>
    <scope>NUCLEOTIDE SEQUENCE [LARGE SCALE GENOMIC DNA]</scope>
    <source>
        <strain evidence="2 3">KOR34</strain>
    </source>
</reference>
<name>A0A5C5VEG8_9BACT</name>
<dbReference type="InterPro" id="IPR018247">
    <property type="entry name" value="EF_Hand_1_Ca_BS"/>
</dbReference>
<dbReference type="GO" id="GO:0016787">
    <property type="term" value="F:hydrolase activity"/>
    <property type="evidence" value="ECO:0007669"/>
    <property type="project" value="UniProtKB-KW"/>
</dbReference>
<evidence type="ECO:0000313" key="3">
    <source>
        <dbReference type="Proteomes" id="UP000316714"/>
    </source>
</evidence>
<keyword evidence="2" id="KW-0378">Hydrolase</keyword>